<accession>A0ABY7YRD9</accession>
<evidence type="ECO:0000313" key="2">
    <source>
        <dbReference type="Proteomes" id="UP001220530"/>
    </source>
</evidence>
<evidence type="ECO:0000313" key="1">
    <source>
        <dbReference type="EMBL" id="WDR03625.1"/>
    </source>
</evidence>
<gene>
    <name evidence="1" type="ORF">PSQ19_06025</name>
</gene>
<sequence>MLARLYLENSGAAAAAEREAAKDRKIAEMQERMEAMEAMLQGTTKPVDDEVIALRAELDAKGISYHHKAGAAKLRELLDNQEAA</sequence>
<name>A0ABY7YRD9_9HYPH</name>
<proteinExistence type="predicted"/>
<dbReference type="EMBL" id="CP118246">
    <property type="protein sequence ID" value="WDR03625.1"/>
    <property type="molecule type" value="Genomic_DNA"/>
</dbReference>
<dbReference type="Proteomes" id="UP001220530">
    <property type="component" value="Chromosome"/>
</dbReference>
<dbReference type="RefSeq" id="WP_282220015.1">
    <property type="nucleotide sequence ID" value="NZ_CP118246.1"/>
</dbReference>
<protein>
    <submittedName>
        <fullName evidence="1">Uncharacterized protein</fullName>
    </submittedName>
</protein>
<keyword evidence="2" id="KW-1185">Reference proteome</keyword>
<reference evidence="1 2" key="1">
    <citation type="submission" date="2023-02" db="EMBL/GenBank/DDBJ databases">
        <title>Devosia algicola sp. nov., isolated from the phycosphere of marine algae.</title>
        <authorList>
            <person name="Kim J.M."/>
            <person name="Lee J.K."/>
            <person name="Choi B.J."/>
            <person name="Bayburt H."/>
            <person name="Jeon C.O."/>
        </authorList>
    </citation>
    <scope>NUCLEOTIDE SEQUENCE [LARGE SCALE GENOMIC DNA]</scope>
    <source>
        <strain evidence="1 2">G20-9</strain>
    </source>
</reference>
<organism evidence="1 2">
    <name type="scientific">Devosia algicola</name>
    <dbReference type="NCBI Taxonomy" id="3026418"/>
    <lineage>
        <taxon>Bacteria</taxon>
        <taxon>Pseudomonadati</taxon>
        <taxon>Pseudomonadota</taxon>
        <taxon>Alphaproteobacteria</taxon>
        <taxon>Hyphomicrobiales</taxon>
        <taxon>Devosiaceae</taxon>
        <taxon>Devosia</taxon>
    </lineage>
</organism>